<dbReference type="RefSeq" id="WP_232052948.1">
    <property type="nucleotide sequence ID" value="NZ_AP019823.1"/>
</dbReference>
<dbReference type="GO" id="GO:0007155">
    <property type="term" value="P:cell adhesion"/>
    <property type="evidence" value="ECO:0007669"/>
    <property type="project" value="InterPro"/>
</dbReference>
<keyword evidence="2" id="KW-0945">Host-virus interaction</keyword>
<reference evidence="4 5" key="1">
    <citation type="submission" date="2019-07" db="EMBL/GenBank/DDBJ databases">
        <title>Complete Genome Sequence of Leptotrichia hofstadii Strain JCM16775.</title>
        <authorList>
            <person name="Watanabe S."/>
            <person name="Cui L."/>
        </authorList>
    </citation>
    <scope>NUCLEOTIDE SEQUENCE [LARGE SCALE GENOMIC DNA]</scope>
    <source>
        <strain evidence="4 5">JCM16775</strain>
    </source>
</reference>
<feature type="domain" description="Phage tail fibre protein N-terminal" evidence="3">
    <location>
        <begin position="7"/>
        <end position="151"/>
    </location>
</feature>
<dbReference type="InterPro" id="IPR022225">
    <property type="entry name" value="Phage_tail_fibre_N"/>
</dbReference>
<evidence type="ECO:0000259" key="3">
    <source>
        <dbReference type="Pfam" id="PF12571"/>
    </source>
</evidence>
<organism evidence="4 5">
    <name type="scientific">Leptotrichia hofstadii</name>
    <dbReference type="NCBI Taxonomy" id="157688"/>
    <lineage>
        <taxon>Bacteria</taxon>
        <taxon>Fusobacteriati</taxon>
        <taxon>Fusobacteriota</taxon>
        <taxon>Fusobacteriia</taxon>
        <taxon>Fusobacteriales</taxon>
        <taxon>Leptotrichiaceae</taxon>
        <taxon>Leptotrichia</taxon>
    </lineage>
</organism>
<dbReference type="KEGG" id="lhf:JCM16775_0406"/>
<dbReference type="Gene3D" id="2.60.40.1830">
    <property type="entry name" value="Phage tail base-plate Siphoviridae RBP, head domain"/>
    <property type="match status" value="1"/>
</dbReference>
<evidence type="ECO:0000313" key="5">
    <source>
        <dbReference type="Proteomes" id="UP000321892"/>
    </source>
</evidence>
<dbReference type="Pfam" id="PF12571">
    <property type="entry name" value="Phage_tail_fib"/>
    <property type="match status" value="1"/>
</dbReference>
<proteinExistence type="predicted"/>
<dbReference type="Proteomes" id="UP000321892">
    <property type="component" value="Chromosome"/>
</dbReference>
<evidence type="ECO:0000256" key="2">
    <source>
        <dbReference type="ARBA" id="ARBA00022581"/>
    </source>
</evidence>
<accession>A0A510JF33</accession>
<evidence type="ECO:0000313" key="4">
    <source>
        <dbReference type="EMBL" id="BBM37716.1"/>
    </source>
</evidence>
<gene>
    <name evidence="4" type="ORF">JCM16775_0406</name>
</gene>
<dbReference type="SUPFAM" id="SSF49835">
    <property type="entry name" value="Virus attachment protein globular domain"/>
    <property type="match status" value="1"/>
</dbReference>
<keyword evidence="5" id="KW-1185">Reference proteome</keyword>
<dbReference type="EMBL" id="AP019823">
    <property type="protein sequence ID" value="BBM37716.1"/>
    <property type="molecule type" value="Genomic_DNA"/>
</dbReference>
<dbReference type="AlphaFoldDB" id="A0A510JF33"/>
<sequence length="327" mass="36258">MAKFNGFILTEKGRELLAKGLAGETITFTKMAIGDGTSLTSERERTALVNQITTLPILNINVKRNGTCEINALLTNKSVTTGFYIKELGIFAHGNDNVEILYTYNISTSPDFVPPFSANNVVEIEYVDTIIVDQVANVTAVIDPSITYITKKYADENYLVSSRLAEILGLQFGGNIQDIGNKTKGKFYYDNVTKFYYECIADTNLTYNDVTKFRAISNKPISDRIEDFSKTETKFMAEKGITLSKKGNLVILTWDSNYYLTGSLPRGTVLATLPAGYRPNVSISAPVAFWNSNNSGTIRIGTDGRITWESSINFQGTIYANVSYFIK</sequence>
<evidence type="ECO:0000256" key="1">
    <source>
        <dbReference type="ARBA" id="ARBA00004328"/>
    </source>
</evidence>
<comment type="subcellular location">
    <subcellularLocation>
        <location evidence="1">Virion</location>
    </subcellularLocation>
</comment>
<dbReference type="InterPro" id="IPR008982">
    <property type="entry name" value="Adenovirus_pIV-like_att"/>
</dbReference>
<dbReference type="GO" id="GO:0019062">
    <property type="term" value="P:virion attachment to host cell"/>
    <property type="evidence" value="ECO:0007669"/>
    <property type="project" value="InterPro"/>
</dbReference>
<name>A0A510JF33_9FUSO</name>
<protein>
    <recommendedName>
        <fullName evidence="3">Phage tail fibre protein N-terminal domain-containing protein</fullName>
    </recommendedName>
</protein>